<keyword evidence="1" id="KW-0812">Transmembrane</keyword>
<proteinExistence type="predicted"/>
<feature type="transmembrane region" description="Helical" evidence="1">
    <location>
        <begin position="56"/>
        <end position="80"/>
    </location>
</feature>
<feature type="transmembrane region" description="Helical" evidence="1">
    <location>
        <begin position="20"/>
        <end position="36"/>
    </location>
</feature>
<sequence length="95" mass="10951">MQRIYSILLVSTHSKRCTSFSNVLIIFALFFILKGHTNDRSPPVSFRIRTFVRVSAARPCISLIGIVLPHNIPLIGTVCFRRTLNIERKERIRKV</sequence>
<reference evidence="2 3" key="1">
    <citation type="submission" date="2024-04" db="EMBL/GenBank/DDBJ databases">
        <title>Symmetric and asymmetric DNA N6-adenine methylation regulates different biological responses in Mucorales.</title>
        <authorList>
            <consortium name="Lawrence Berkeley National Laboratory"/>
            <person name="Lax C."/>
            <person name="Mondo S.J."/>
            <person name="Osorio-Concepcion M."/>
            <person name="Muszewska A."/>
            <person name="Corrochano-Luque M."/>
            <person name="Gutierrez G."/>
            <person name="Riley R."/>
            <person name="Lipzen A."/>
            <person name="Guo J."/>
            <person name="Hundley H."/>
            <person name="Amirebrahimi M."/>
            <person name="Ng V."/>
            <person name="Lorenzo-Gutierrez D."/>
            <person name="Binder U."/>
            <person name="Yang J."/>
            <person name="Song Y."/>
            <person name="Canovas D."/>
            <person name="Navarro E."/>
            <person name="Freitag M."/>
            <person name="Gabaldon T."/>
            <person name="Grigoriev I.V."/>
            <person name="Corrochano L.M."/>
            <person name="Nicolas F.E."/>
            <person name="Garre V."/>
        </authorList>
    </citation>
    <scope>NUCLEOTIDE SEQUENCE [LARGE SCALE GENOMIC DNA]</scope>
    <source>
        <strain evidence="2 3">L51</strain>
    </source>
</reference>
<organism evidence="2 3">
    <name type="scientific">Phycomyces blakesleeanus</name>
    <dbReference type="NCBI Taxonomy" id="4837"/>
    <lineage>
        <taxon>Eukaryota</taxon>
        <taxon>Fungi</taxon>
        <taxon>Fungi incertae sedis</taxon>
        <taxon>Mucoromycota</taxon>
        <taxon>Mucoromycotina</taxon>
        <taxon>Mucoromycetes</taxon>
        <taxon>Mucorales</taxon>
        <taxon>Phycomycetaceae</taxon>
        <taxon>Phycomyces</taxon>
    </lineage>
</organism>
<evidence type="ECO:0000256" key="1">
    <source>
        <dbReference type="SAM" id="Phobius"/>
    </source>
</evidence>
<evidence type="ECO:0008006" key="4">
    <source>
        <dbReference type="Google" id="ProtNLM"/>
    </source>
</evidence>
<evidence type="ECO:0000313" key="3">
    <source>
        <dbReference type="Proteomes" id="UP001448207"/>
    </source>
</evidence>
<dbReference type="EMBL" id="JBCLYO010000003">
    <property type="protein sequence ID" value="KAL0091530.1"/>
    <property type="molecule type" value="Genomic_DNA"/>
</dbReference>
<keyword evidence="1" id="KW-1133">Transmembrane helix</keyword>
<accession>A0ABR3B856</accession>
<gene>
    <name evidence="2" type="ORF">J3Q64DRAFT_1724123</name>
</gene>
<dbReference type="Proteomes" id="UP001448207">
    <property type="component" value="Unassembled WGS sequence"/>
</dbReference>
<evidence type="ECO:0000313" key="2">
    <source>
        <dbReference type="EMBL" id="KAL0091530.1"/>
    </source>
</evidence>
<comment type="caution">
    <text evidence="2">The sequence shown here is derived from an EMBL/GenBank/DDBJ whole genome shotgun (WGS) entry which is preliminary data.</text>
</comment>
<keyword evidence="1" id="KW-0472">Membrane</keyword>
<protein>
    <recommendedName>
        <fullName evidence="4">Secreted protein</fullName>
    </recommendedName>
</protein>
<keyword evidence="3" id="KW-1185">Reference proteome</keyword>
<name>A0ABR3B856_PHYBL</name>